<keyword evidence="1" id="KW-1133">Transmembrane helix</keyword>
<sequence>MLAYGTFNGRIELLTKILDQASFSSLFTGLNIKKISGADTFDNLYFMLIAHFGIFGCIYFLFFFLKQKINRKNFYFFSIFLGYGFYADVVFSYYLMFLFFIAIYSYSDEISNFLNKKPSVVSHTPDAQISS</sequence>
<proteinExistence type="predicted"/>
<keyword evidence="1" id="KW-0812">Transmembrane</keyword>
<evidence type="ECO:0000313" key="3">
    <source>
        <dbReference type="Proteomes" id="UP001500841"/>
    </source>
</evidence>
<dbReference type="Proteomes" id="UP001500841">
    <property type="component" value="Unassembled WGS sequence"/>
</dbReference>
<feature type="transmembrane region" description="Helical" evidence="1">
    <location>
        <begin position="77"/>
        <end position="106"/>
    </location>
</feature>
<evidence type="ECO:0000313" key="2">
    <source>
        <dbReference type="EMBL" id="GAA4092862.1"/>
    </source>
</evidence>
<keyword evidence="1" id="KW-0472">Membrane</keyword>
<name>A0ABP7WNB0_9SPHI</name>
<dbReference type="EMBL" id="BAABCV010000004">
    <property type="protein sequence ID" value="GAA4092862.1"/>
    <property type="molecule type" value="Genomic_DNA"/>
</dbReference>
<protein>
    <submittedName>
        <fullName evidence="2">Uncharacterized protein</fullName>
    </submittedName>
</protein>
<gene>
    <name evidence="2" type="ORF">GCM10022392_14060</name>
</gene>
<comment type="caution">
    <text evidence="2">The sequence shown here is derived from an EMBL/GenBank/DDBJ whole genome shotgun (WGS) entry which is preliminary data.</text>
</comment>
<feature type="transmembrane region" description="Helical" evidence="1">
    <location>
        <begin position="44"/>
        <end position="65"/>
    </location>
</feature>
<keyword evidence="3" id="KW-1185">Reference proteome</keyword>
<organism evidence="2 3">
    <name type="scientific">Mucilaginibacter panaciglaebae</name>
    <dbReference type="NCBI Taxonomy" id="502331"/>
    <lineage>
        <taxon>Bacteria</taxon>
        <taxon>Pseudomonadati</taxon>
        <taxon>Bacteroidota</taxon>
        <taxon>Sphingobacteriia</taxon>
        <taxon>Sphingobacteriales</taxon>
        <taxon>Sphingobacteriaceae</taxon>
        <taxon>Mucilaginibacter</taxon>
    </lineage>
</organism>
<evidence type="ECO:0000256" key="1">
    <source>
        <dbReference type="SAM" id="Phobius"/>
    </source>
</evidence>
<reference evidence="3" key="1">
    <citation type="journal article" date="2019" name="Int. J. Syst. Evol. Microbiol.">
        <title>The Global Catalogue of Microorganisms (GCM) 10K type strain sequencing project: providing services to taxonomists for standard genome sequencing and annotation.</title>
        <authorList>
            <consortium name="The Broad Institute Genomics Platform"/>
            <consortium name="The Broad Institute Genome Sequencing Center for Infectious Disease"/>
            <person name="Wu L."/>
            <person name="Ma J."/>
        </authorList>
    </citation>
    <scope>NUCLEOTIDE SEQUENCE [LARGE SCALE GENOMIC DNA]</scope>
    <source>
        <strain evidence="3">JCM 17085</strain>
    </source>
</reference>
<accession>A0ABP7WNB0</accession>